<keyword evidence="10" id="KW-1185">Reference proteome</keyword>
<dbReference type="PANTHER" id="PTHR33778:SF1">
    <property type="entry name" value="MAGNESIUM TRANSPORTER YHID-RELATED"/>
    <property type="match status" value="1"/>
</dbReference>
<dbReference type="EMBL" id="VNJI01000003">
    <property type="protein sequence ID" value="TVY11325.1"/>
    <property type="molecule type" value="Genomic_DNA"/>
</dbReference>
<keyword evidence="5 7" id="KW-1133">Transmembrane helix</keyword>
<keyword evidence="4 7" id="KW-0812">Transmembrane</keyword>
<evidence type="ECO:0000313" key="10">
    <source>
        <dbReference type="Proteomes" id="UP000317036"/>
    </source>
</evidence>
<dbReference type="RefSeq" id="WP_144843276.1">
    <property type="nucleotide sequence ID" value="NZ_VNJI01000003.1"/>
</dbReference>
<feature type="domain" description="MgtC/SapB/SrpB/YhiD N-terminal" evidence="8">
    <location>
        <begin position="17"/>
        <end position="153"/>
    </location>
</feature>
<reference evidence="9 10" key="1">
    <citation type="submission" date="2019-07" db="EMBL/GenBank/DDBJ databases">
        <authorList>
            <person name="Kim J."/>
        </authorList>
    </citation>
    <scope>NUCLEOTIDE SEQUENCE [LARGE SCALE GENOMIC DNA]</scope>
    <source>
        <strain evidence="9 10">JC52</strain>
    </source>
</reference>
<feature type="transmembrane region" description="Helical" evidence="7">
    <location>
        <begin position="117"/>
        <end position="147"/>
    </location>
</feature>
<dbReference type="Pfam" id="PF02308">
    <property type="entry name" value="MgtC"/>
    <property type="match status" value="1"/>
</dbReference>
<keyword evidence="3" id="KW-1003">Cell membrane</keyword>
<dbReference type="AlphaFoldDB" id="A0A559KGR5"/>
<dbReference type="PRINTS" id="PR01837">
    <property type="entry name" value="MGTCSAPBPROT"/>
</dbReference>
<evidence type="ECO:0000313" key="9">
    <source>
        <dbReference type="EMBL" id="TVY11325.1"/>
    </source>
</evidence>
<evidence type="ECO:0000256" key="3">
    <source>
        <dbReference type="ARBA" id="ARBA00022475"/>
    </source>
</evidence>
<evidence type="ECO:0000256" key="5">
    <source>
        <dbReference type="ARBA" id="ARBA00022989"/>
    </source>
</evidence>
<feature type="transmembrane region" description="Helical" evidence="7">
    <location>
        <begin position="41"/>
        <end position="63"/>
    </location>
</feature>
<dbReference type="PANTHER" id="PTHR33778">
    <property type="entry name" value="PROTEIN MGTC"/>
    <property type="match status" value="1"/>
</dbReference>
<dbReference type="InterPro" id="IPR003416">
    <property type="entry name" value="MgtC/SapB/SrpB/YhiD_fam"/>
</dbReference>
<organism evidence="9 10">
    <name type="scientific">Paenibacillus cremeus</name>
    <dbReference type="NCBI Taxonomy" id="2163881"/>
    <lineage>
        <taxon>Bacteria</taxon>
        <taxon>Bacillati</taxon>
        <taxon>Bacillota</taxon>
        <taxon>Bacilli</taxon>
        <taxon>Bacillales</taxon>
        <taxon>Paenibacillaceae</taxon>
        <taxon>Paenibacillus</taxon>
    </lineage>
</organism>
<evidence type="ECO:0000256" key="4">
    <source>
        <dbReference type="ARBA" id="ARBA00022692"/>
    </source>
</evidence>
<dbReference type="GO" id="GO:0005886">
    <property type="term" value="C:plasma membrane"/>
    <property type="evidence" value="ECO:0007669"/>
    <property type="project" value="UniProtKB-SubCell"/>
</dbReference>
<gene>
    <name evidence="9" type="ORF">FPZ49_03585</name>
</gene>
<dbReference type="OrthoDB" id="9811198at2"/>
<protein>
    <submittedName>
        <fullName evidence="9">MgtC/SapB family protein</fullName>
    </submittedName>
</protein>
<evidence type="ECO:0000256" key="1">
    <source>
        <dbReference type="ARBA" id="ARBA00004651"/>
    </source>
</evidence>
<sequence>MATVWDLSHLEVVGRVLLAGALAACVGFEREWRGQSAGFRTHILVSIGACLLMLLSIYGFAAFDMDPSNHPSDPSIEPNLLTDPARLAAQVINGIGFLGAGAIMAKGKGLATAASLWIVAGIGLGVGAGFYYGSILIAVLVLFIQIISDRFEKTERH</sequence>
<evidence type="ECO:0000256" key="2">
    <source>
        <dbReference type="ARBA" id="ARBA00009298"/>
    </source>
</evidence>
<feature type="transmembrane region" description="Helical" evidence="7">
    <location>
        <begin position="12"/>
        <end position="29"/>
    </location>
</feature>
<comment type="caution">
    <text evidence="9">The sequence shown here is derived from an EMBL/GenBank/DDBJ whole genome shotgun (WGS) entry which is preliminary data.</text>
</comment>
<evidence type="ECO:0000256" key="6">
    <source>
        <dbReference type="ARBA" id="ARBA00023136"/>
    </source>
</evidence>
<proteinExistence type="inferred from homology"/>
<evidence type="ECO:0000256" key="7">
    <source>
        <dbReference type="SAM" id="Phobius"/>
    </source>
</evidence>
<comment type="similarity">
    <text evidence="2">Belongs to the MgtC/SapB family.</text>
</comment>
<dbReference type="InterPro" id="IPR049177">
    <property type="entry name" value="MgtC_SapB_SrpB_YhiD_N"/>
</dbReference>
<name>A0A559KGR5_9BACL</name>
<evidence type="ECO:0000259" key="8">
    <source>
        <dbReference type="Pfam" id="PF02308"/>
    </source>
</evidence>
<keyword evidence="6 7" id="KW-0472">Membrane</keyword>
<comment type="subcellular location">
    <subcellularLocation>
        <location evidence="1">Cell membrane</location>
        <topology evidence="1">Multi-pass membrane protein</topology>
    </subcellularLocation>
</comment>
<accession>A0A559KGR5</accession>
<dbReference type="Proteomes" id="UP000317036">
    <property type="component" value="Unassembled WGS sequence"/>
</dbReference>